<protein>
    <submittedName>
        <fullName evidence="2">Uncharacterized protein</fullName>
    </submittedName>
</protein>
<gene>
    <name evidence="2" type="ORF">PG993_009966</name>
</gene>
<organism evidence="2 3">
    <name type="scientific">Apiospora rasikravindrae</name>
    <dbReference type="NCBI Taxonomy" id="990691"/>
    <lineage>
        <taxon>Eukaryota</taxon>
        <taxon>Fungi</taxon>
        <taxon>Dikarya</taxon>
        <taxon>Ascomycota</taxon>
        <taxon>Pezizomycotina</taxon>
        <taxon>Sordariomycetes</taxon>
        <taxon>Xylariomycetidae</taxon>
        <taxon>Amphisphaeriales</taxon>
        <taxon>Apiosporaceae</taxon>
        <taxon>Apiospora</taxon>
    </lineage>
</organism>
<feature type="compositionally biased region" description="Basic and acidic residues" evidence="1">
    <location>
        <begin position="499"/>
        <end position="508"/>
    </location>
</feature>
<feature type="compositionally biased region" description="Low complexity" evidence="1">
    <location>
        <begin position="211"/>
        <end position="221"/>
    </location>
</feature>
<keyword evidence="3" id="KW-1185">Reference proteome</keyword>
<proteinExistence type="predicted"/>
<dbReference type="EMBL" id="JAQQWK010000009">
    <property type="protein sequence ID" value="KAK8034971.1"/>
    <property type="molecule type" value="Genomic_DNA"/>
</dbReference>
<dbReference type="Proteomes" id="UP001444661">
    <property type="component" value="Unassembled WGS sequence"/>
</dbReference>
<accession>A0ABR1SM83</accession>
<feature type="compositionally biased region" description="Low complexity" evidence="1">
    <location>
        <begin position="148"/>
        <end position="170"/>
    </location>
</feature>
<feature type="compositionally biased region" description="Polar residues" evidence="1">
    <location>
        <begin position="129"/>
        <end position="147"/>
    </location>
</feature>
<feature type="compositionally biased region" description="Basic and acidic residues" evidence="1">
    <location>
        <begin position="26"/>
        <end position="57"/>
    </location>
</feature>
<feature type="compositionally biased region" description="Polar residues" evidence="1">
    <location>
        <begin position="293"/>
        <end position="305"/>
    </location>
</feature>
<feature type="compositionally biased region" description="Polar residues" evidence="1">
    <location>
        <begin position="535"/>
        <end position="552"/>
    </location>
</feature>
<evidence type="ECO:0000256" key="1">
    <source>
        <dbReference type="SAM" id="MobiDB-lite"/>
    </source>
</evidence>
<feature type="compositionally biased region" description="Low complexity" evidence="1">
    <location>
        <begin position="325"/>
        <end position="337"/>
    </location>
</feature>
<reference evidence="2 3" key="1">
    <citation type="submission" date="2023-01" db="EMBL/GenBank/DDBJ databases">
        <title>Analysis of 21 Apiospora genomes using comparative genomics revels a genus with tremendous synthesis potential of carbohydrate active enzymes and secondary metabolites.</title>
        <authorList>
            <person name="Sorensen T."/>
        </authorList>
    </citation>
    <scope>NUCLEOTIDE SEQUENCE [LARGE SCALE GENOMIC DNA]</scope>
    <source>
        <strain evidence="2 3">CBS 33761</strain>
    </source>
</reference>
<feature type="region of interest" description="Disordered" evidence="1">
    <location>
        <begin position="255"/>
        <end position="386"/>
    </location>
</feature>
<name>A0ABR1SM83_9PEZI</name>
<feature type="region of interest" description="Disordered" evidence="1">
    <location>
        <begin position="462"/>
        <end position="600"/>
    </location>
</feature>
<feature type="compositionally biased region" description="Polar residues" evidence="1">
    <location>
        <begin position="1"/>
        <end position="15"/>
    </location>
</feature>
<evidence type="ECO:0000313" key="2">
    <source>
        <dbReference type="EMBL" id="KAK8034971.1"/>
    </source>
</evidence>
<sequence length="600" mass="65390">MPFSFTQTQPSTKTTGIRRPGPRPLVPDHQHYHHRQTEHSPRSTRRSPSESGHRERQIGCSRSGAIRRSPRSPRFPREASPPNLSRKTTPSPPNGRSRSGSETSDASTKIREHEETVRSQGVEYILQAKTYQPPHQNTTVISSIQPQTSHFSPSTESESSDNISTTSSLTVKSWKSPDTTPSQTPVKAQFTLPATKYKSSSSGHGPRKRPSNPSLELSLNKELPLLPATTYQPVVPKSKEALSSALKAAPPLPTITIHPEQENKSLPATVVASDTKIPGPKPIGELYIRRQKAGTNGDSTASATAVTRAPPTANDTTIPVHQNKGAAIPSSPGSIAARIGLQPLSTQDSKESPLRSQSPYPQHRSRNGSSDRSVRSEASSAAPRKPSIGTMYFTMIISPTSQQAELKDVQPPAHDVTEELAKPVVQDAQGGLEAKTDHVREDVEREMQVLIQEVDSAFRAFGTSRGRRAQRSGSGHRAVESATAGKGDIKAPSRLPPRQVEEKRDSLSIEHLNLSKGSKESKASKQIPQQPPSTPRDTTNKSTQEKTSALSRTSRKDMPPTPPPARTGQIPPSKGGREEWKRFHATERHRDDVKYNGTAF</sequence>
<feature type="compositionally biased region" description="Basic and acidic residues" evidence="1">
    <location>
        <begin position="575"/>
        <end position="594"/>
    </location>
</feature>
<feature type="compositionally biased region" description="Basic and acidic residues" evidence="1">
    <location>
        <begin position="108"/>
        <end position="117"/>
    </location>
</feature>
<comment type="caution">
    <text evidence="2">The sequence shown here is derived from an EMBL/GenBank/DDBJ whole genome shotgun (WGS) entry which is preliminary data.</text>
</comment>
<feature type="region of interest" description="Disordered" evidence="1">
    <location>
        <begin position="1"/>
        <end position="221"/>
    </location>
</feature>
<evidence type="ECO:0000313" key="3">
    <source>
        <dbReference type="Proteomes" id="UP001444661"/>
    </source>
</evidence>
<feature type="compositionally biased region" description="Polar residues" evidence="1">
    <location>
        <begin position="171"/>
        <end position="186"/>
    </location>
</feature>